<dbReference type="InterPro" id="IPR002781">
    <property type="entry name" value="TM_pro_TauE-like"/>
</dbReference>
<dbReference type="EMBL" id="RXYK01000006">
    <property type="protein sequence ID" value="RTY38151.1"/>
    <property type="molecule type" value="Genomic_DNA"/>
</dbReference>
<comment type="similarity">
    <text evidence="2 8">Belongs to the 4-toluene sulfonate uptake permease (TSUP) (TC 2.A.102) family.</text>
</comment>
<evidence type="ECO:0000313" key="9">
    <source>
        <dbReference type="EMBL" id="MWV54783.1"/>
    </source>
</evidence>
<dbReference type="PANTHER" id="PTHR30269">
    <property type="entry name" value="TRANSMEMBRANE PROTEIN YFCA"/>
    <property type="match status" value="1"/>
</dbReference>
<evidence type="ECO:0000313" key="10">
    <source>
        <dbReference type="EMBL" id="RTY38151.1"/>
    </source>
</evidence>
<organism evidence="10 11">
    <name type="scientific">Chlorobium phaeovibrioides</name>
    <dbReference type="NCBI Taxonomy" id="1094"/>
    <lineage>
        <taxon>Bacteria</taxon>
        <taxon>Pseudomonadati</taxon>
        <taxon>Chlorobiota</taxon>
        <taxon>Chlorobiia</taxon>
        <taxon>Chlorobiales</taxon>
        <taxon>Chlorobiaceae</taxon>
        <taxon>Chlorobium/Pelodictyon group</taxon>
        <taxon>Chlorobium</taxon>
    </lineage>
</organism>
<dbReference type="AlphaFoldDB" id="A0A3S0L0X2"/>
<evidence type="ECO:0000256" key="4">
    <source>
        <dbReference type="ARBA" id="ARBA00022475"/>
    </source>
</evidence>
<comment type="caution">
    <text evidence="10">The sequence shown here is derived from an EMBL/GenBank/DDBJ whole genome shotgun (WGS) entry which is preliminary data.</text>
</comment>
<evidence type="ECO:0000256" key="2">
    <source>
        <dbReference type="ARBA" id="ARBA00009142"/>
    </source>
</evidence>
<dbReference type="PANTHER" id="PTHR30269:SF23">
    <property type="entry name" value="MEMBRANE TRANSPORTER PROTEIN YDHB-RELATED"/>
    <property type="match status" value="1"/>
</dbReference>
<sequence>MPVTPPSKAFRAVASAAAGIAVLFLLLPGTLLAAEPQSAIEAAWWVWVLLLFVFSFVLGIFAVLAGVGGGVLFVPIVSSFFPFHLDFVRGAGLMVALSGAISAGAPLMRKGLADLKLGLPMALVGSLSSIAGAMAGLALPAQTVQLLLGIVIVVIATIMFLSGKSGYPEVKVPDALSKALHISGIYYEESIKKDVSWQVHRTPLSLIFFLMIGFIGGMFGLGAGFANVPVFNLLMGVPLKVSVATSGLVLSINGAAAAWVYMFKGAMLPLIAVPSIAGMMLGSKIGAKLLTRVNTSSVRIIVVSMLAVAGIRSLFKGFGI</sequence>
<gene>
    <name evidence="10" type="ORF">EKD02_05495</name>
    <name evidence="9" type="ORF">GJ685_06850</name>
</gene>
<evidence type="ECO:0000256" key="5">
    <source>
        <dbReference type="ARBA" id="ARBA00022692"/>
    </source>
</evidence>
<feature type="transmembrane region" description="Helical" evidence="8">
    <location>
        <begin position="267"/>
        <end position="286"/>
    </location>
</feature>
<evidence type="ECO:0000256" key="3">
    <source>
        <dbReference type="ARBA" id="ARBA00022448"/>
    </source>
</evidence>
<proteinExistence type="inferred from homology"/>
<feature type="transmembrane region" description="Helical" evidence="8">
    <location>
        <begin position="43"/>
        <end position="75"/>
    </location>
</feature>
<evidence type="ECO:0000256" key="1">
    <source>
        <dbReference type="ARBA" id="ARBA00004651"/>
    </source>
</evidence>
<keyword evidence="4 8" id="KW-1003">Cell membrane</keyword>
<keyword evidence="6 8" id="KW-1133">Transmembrane helix</keyword>
<dbReference type="Proteomes" id="UP000489351">
    <property type="component" value="Unassembled WGS sequence"/>
</dbReference>
<name>A0A3S0L0X2_CHLPH</name>
<reference evidence="9 12" key="2">
    <citation type="submission" date="2019-11" db="EMBL/GenBank/DDBJ databases">
        <title>Green- and brown-colored morphotypes of Chlorobia in the stratified aquatic ecosystems of Kandalaksha Gulf (White Sea): A model for study of the accessory genome evolution.</title>
        <authorList>
            <person name="Grouzdev D.S."/>
        </authorList>
    </citation>
    <scope>NUCLEOTIDE SEQUENCE [LARGE SCALE GENOMIC DNA]</scope>
    <source>
        <strain evidence="9 12">ZM</strain>
    </source>
</reference>
<keyword evidence="3" id="KW-0813">Transport</keyword>
<dbReference type="RefSeq" id="WP_126341693.1">
    <property type="nucleotide sequence ID" value="NZ_RXYJ01000002.1"/>
</dbReference>
<comment type="subcellular location">
    <subcellularLocation>
        <location evidence="1 8">Cell membrane</location>
        <topology evidence="1 8">Multi-pass membrane protein</topology>
    </subcellularLocation>
</comment>
<feature type="transmembrane region" description="Helical" evidence="8">
    <location>
        <begin position="241"/>
        <end position="261"/>
    </location>
</feature>
<keyword evidence="5 8" id="KW-0812">Transmembrane</keyword>
<accession>A0A3S0L0X2</accession>
<evidence type="ECO:0000313" key="12">
    <source>
        <dbReference type="Proteomes" id="UP000489351"/>
    </source>
</evidence>
<dbReference type="Proteomes" id="UP000279908">
    <property type="component" value="Unassembled WGS sequence"/>
</dbReference>
<protein>
    <recommendedName>
        <fullName evidence="8">Probable membrane transporter protein</fullName>
    </recommendedName>
</protein>
<dbReference type="EMBL" id="WUBZ01000020">
    <property type="protein sequence ID" value="MWV54783.1"/>
    <property type="molecule type" value="Genomic_DNA"/>
</dbReference>
<keyword evidence="7 8" id="KW-0472">Membrane</keyword>
<feature type="transmembrane region" description="Helical" evidence="8">
    <location>
        <begin position="87"/>
        <end position="105"/>
    </location>
</feature>
<dbReference type="Pfam" id="PF01925">
    <property type="entry name" value="TauE"/>
    <property type="match status" value="1"/>
</dbReference>
<feature type="transmembrane region" description="Helical" evidence="8">
    <location>
        <begin position="117"/>
        <end position="139"/>
    </location>
</feature>
<evidence type="ECO:0000256" key="6">
    <source>
        <dbReference type="ARBA" id="ARBA00022989"/>
    </source>
</evidence>
<reference evidence="10 11" key="1">
    <citation type="submission" date="2018-12" db="EMBL/GenBank/DDBJ databases">
        <authorList>
            <person name="Lunina O.N."/>
            <person name="Grouzdev D.S."/>
            <person name="Gorlenko V.M."/>
            <person name="Savvichev A.S."/>
        </authorList>
    </citation>
    <scope>NUCLEOTIDE SEQUENCE [LARGE SCALE GENOMIC DNA]</scope>
    <source>
        <strain evidence="10 11">BrKhr-17</strain>
    </source>
</reference>
<feature type="transmembrane region" description="Helical" evidence="8">
    <location>
        <begin position="206"/>
        <end position="234"/>
    </location>
</feature>
<evidence type="ECO:0000256" key="7">
    <source>
        <dbReference type="ARBA" id="ARBA00023136"/>
    </source>
</evidence>
<dbReference type="InterPro" id="IPR052017">
    <property type="entry name" value="TSUP"/>
</dbReference>
<feature type="transmembrane region" description="Helical" evidence="8">
    <location>
        <begin position="146"/>
        <end position="163"/>
    </location>
</feature>
<evidence type="ECO:0000256" key="8">
    <source>
        <dbReference type="RuleBase" id="RU363041"/>
    </source>
</evidence>
<keyword evidence="12" id="KW-1185">Reference proteome</keyword>
<feature type="transmembrane region" description="Helical" evidence="8">
    <location>
        <begin position="298"/>
        <end position="315"/>
    </location>
</feature>
<dbReference type="GO" id="GO:0005886">
    <property type="term" value="C:plasma membrane"/>
    <property type="evidence" value="ECO:0007669"/>
    <property type="project" value="UniProtKB-SubCell"/>
</dbReference>
<evidence type="ECO:0000313" key="11">
    <source>
        <dbReference type="Proteomes" id="UP000279908"/>
    </source>
</evidence>